<dbReference type="Proteomes" id="UP000606172">
    <property type="component" value="Unassembled WGS sequence"/>
</dbReference>
<dbReference type="Pfam" id="PF26421">
    <property type="entry name" value="Avidin_like"/>
    <property type="match status" value="1"/>
</dbReference>
<keyword evidence="2" id="KW-1185">Reference proteome</keyword>
<proteinExistence type="predicted"/>
<name>A0A919V4G4_9ACTN</name>
<organism evidence="1 2">
    <name type="scientific">Sinosporangium siamense</name>
    <dbReference type="NCBI Taxonomy" id="1367973"/>
    <lineage>
        <taxon>Bacteria</taxon>
        <taxon>Bacillati</taxon>
        <taxon>Actinomycetota</taxon>
        <taxon>Actinomycetes</taxon>
        <taxon>Streptosporangiales</taxon>
        <taxon>Streptosporangiaceae</taxon>
        <taxon>Sinosporangium</taxon>
    </lineage>
</organism>
<evidence type="ECO:0000313" key="1">
    <source>
        <dbReference type="EMBL" id="GII91920.1"/>
    </source>
</evidence>
<accession>A0A919V4G4</accession>
<reference evidence="1" key="1">
    <citation type="submission" date="2021-01" db="EMBL/GenBank/DDBJ databases">
        <title>Whole genome shotgun sequence of Sinosporangium siamense NBRC 109515.</title>
        <authorList>
            <person name="Komaki H."/>
            <person name="Tamura T."/>
        </authorList>
    </citation>
    <scope>NUCLEOTIDE SEQUENCE</scope>
    <source>
        <strain evidence="1">NBRC 109515</strain>
    </source>
</reference>
<protein>
    <submittedName>
        <fullName evidence="1">Uncharacterized protein</fullName>
    </submittedName>
</protein>
<gene>
    <name evidence="1" type="ORF">Ssi02_21510</name>
</gene>
<dbReference type="EMBL" id="BOOW01000012">
    <property type="protein sequence ID" value="GII91920.1"/>
    <property type="molecule type" value="Genomic_DNA"/>
</dbReference>
<dbReference type="AlphaFoldDB" id="A0A919V4G4"/>
<dbReference type="InterPro" id="IPR058595">
    <property type="entry name" value="Avidin-like"/>
</dbReference>
<comment type="caution">
    <text evidence="1">The sequence shown here is derived from an EMBL/GenBank/DDBJ whole genome shotgun (WGS) entry which is preliminary data.</text>
</comment>
<sequence length="102" mass="11259">MVSSTASAVNPRTPTEFVYEEQDGVVWGTYTGDTVTIGRFVGTRAGDRLEIDYVHLLKAGGRSGGHSTSRIEPLSDGRLRLVEEFRFAGDDKLHESICDELR</sequence>
<evidence type="ECO:0000313" key="2">
    <source>
        <dbReference type="Proteomes" id="UP000606172"/>
    </source>
</evidence>